<evidence type="ECO:0000313" key="3">
    <source>
        <dbReference type="EMBL" id="CAD7641618.1"/>
    </source>
</evidence>
<evidence type="ECO:0000256" key="2">
    <source>
        <dbReference type="SAM" id="Phobius"/>
    </source>
</evidence>
<feature type="transmembrane region" description="Helical" evidence="2">
    <location>
        <begin position="141"/>
        <end position="165"/>
    </location>
</feature>
<dbReference type="EMBL" id="CAJPVJ010000886">
    <property type="protein sequence ID" value="CAG2163616.1"/>
    <property type="molecule type" value="Genomic_DNA"/>
</dbReference>
<sequence>MNEQNNSKIDAENGLMEDSNKENVKIKGLDDGTGSKKTTSASKKQIKKYYNKNCVLICGAVYAKDCPNAPGIPVVLIIYGLLMLLGFVWERVKPRINQNSNLIKRIVVVYSSPTVEFEDIDAENYCNRNVYLLALYLINTYLITLAVCLLVFCCCFGGLFLLGIYMKKE</sequence>
<protein>
    <submittedName>
        <fullName evidence="3">Uncharacterized protein</fullName>
    </submittedName>
</protein>
<dbReference type="EMBL" id="OC915711">
    <property type="protein sequence ID" value="CAD7641618.1"/>
    <property type="molecule type" value="Genomic_DNA"/>
</dbReference>
<keyword evidence="4" id="KW-1185">Reference proteome</keyword>
<feature type="transmembrane region" description="Helical" evidence="2">
    <location>
        <begin position="71"/>
        <end position="89"/>
    </location>
</feature>
<keyword evidence="2" id="KW-0812">Transmembrane</keyword>
<dbReference type="OrthoDB" id="6157510at2759"/>
<accession>A0A7R9LJJ2</accession>
<evidence type="ECO:0000256" key="1">
    <source>
        <dbReference type="SAM" id="MobiDB-lite"/>
    </source>
</evidence>
<proteinExistence type="predicted"/>
<name>A0A7R9LJJ2_9ACAR</name>
<evidence type="ECO:0000313" key="4">
    <source>
        <dbReference type="Proteomes" id="UP000728032"/>
    </source>
</evidence>
<reference evidence="3" key="1">
    <citation type="submission" date="2020-11" db="EMBL/GenBank/DDBJ databases">
        <authorList>
            <person name="Tran Van P."/>
        </authorList>
    </citation>
    <scope>NUCLEOTIDE SEQUENCE</scope>
</reference>
<feature type="region of interest" description="Disordered" evidence="1">
    <location>
        <begin position="1"/>
        <end position="38"/>
    </location>
</feature>
<dbReference type="Proteomes" id="UP000728032">
    <property type="component" value="Unassembled WGS sequence"/>
</dbReference>
<dbReference type="AlphaFoldDB" id="A0A7R9LJJ2"/>
<keyword evidence="2" id="KW-1133">Transmembrane helix</keyword>
<organism evidence="3">
    <name type="scientific">Oppiella nova</name>
    <dbReference type="NCBI Taxonomy" id="334625"/>
    <lineage>
        <taxon>Eukaryota</taxon>
        <taxon>Metazoa</taxon>
        <taxon>Ecdysozoa</taxon>
        <taxon>Arthropoda</taxon>
        <taxon>Chelicerata</taxon>
        <taxon>Arachnida</taxon>
        <taxon>Acari</taxon>
        <taxon>Acariformes</taxon>
        <taxon>Sarcoptiformes</taxon>
        <taxon>Oribatida</taxon>
        <taxon>Brachypylina</taxon>
        <taxon>Oppioidea</taxon>
        <taxon>Oppiidae</taxon>
        <taxon>Oppiella</taxon>
    </lineage>
</organism>
<keyword evidence="2" id="KW-0472">Membrane</keyword>
<gene>
    <name evidence="3" type="ORF">ONB1V03_LOCUS3190</name>
</gene>
<feature type="compositionally biased region" description="Basic and acidic residues" evidence="1">
    <location>
        <begin position="18"/>
        <end position="34"/>
    </location>
</feature>